<evidence type="ECO:0000313" key="2">
    <source>
        <dbReference type="Proteomes" id="UP000175993"/>
    </source>
</evidence>
<keyword evidence="1" id="KW-0808">Transferase</keyword>
<reference evidence="1 2" key="1">
    <citation type="submission" date="2019-11" db="EMBL/GenBank/DDBJ databases">
        <title>Whole-genome sequencing of Allorhizobium vitis.</title>
        <authorList>
            <person name="Gan H.M."/>
            <person name="Savka M.A."/>
        </authorList>
    </citation>
    <scope>NUCLEOTIDE SEQUENCE [LARGE SCALE GENOMIC DNA]</scope>
    <source>
        <strain evidence="1 2">AB4</strain>
    </source>
</reference>
<dbReference type="AlphaFoldDB" id="A0ABD6GEP8"/>
<sequence>MLDGFYRRCLRPILKAPKTIYRHWQWAKRLTGSPEDRFTRIYRDRAWSSRESISGTGSELRYTEGLRNSFPGLLQSFGIQRLLDAPCGDFNWMRHVVAATSVDYIGGDIVRPLIETNQREYGAQGVRFLHLDITRDSLPAADMMMVRDCLFHLSNADIRLFLDNFLKSEIPYLFTTTHKPGPFTNSDIVTGDFRFIDLFAPPYSFSSDPVFRVDDFIAGHKPREMCLFTRSQVEAAARGMADTRLLISPRAEDIPASAP</sequence>
<evidence type="ECO:0000313" key="1">
    <source>
        <dbReference type="EMBL" id="MUP07795.1"/>
    </source>
</evidence>
<dbReference type="InterPro" id="IPR029063">
    <property type="entry name" value="SAM-dependent_MTases_sf"/>
</dbReference>
<organism evidence="1 2">
    <name type="scientific">Agrobacterium vitis</name>
    <name type="common">Rhizobium vitis</name>
    <dbReference type="NCBI Taxonomy" id="373"/>
    <lineage>
        <taxon>Bacteria</taxon>
        <taxon>Pseudomonadati</taxon>
        <taxon>Pseudomonadota</taxon>
        <taxon>Alphaproteobacteria</taxon>
        <taxon>Hyphomicrobiales</taxon>
        <taxon>Rhizobiaceae</taxon>
        <taxon>Rhizobium/Agrobacterium group</taxon>
        <taxon>Agrobacterium</taxon>
    </lineage>
</organism>
<accession>A0ABD6GEP8</accession>
<dbReference type="GO" id="GO:0008168">
    <property type="term" value="F:methyltransferase activity"/>
    <property type="evidence" value="ECO:0007669"/>
    <property type="project" value="UniProtKB-KW"/>
</dbReference>
<dbReference type="EMBL" id="MBEV02000019">
    <property type="protein sequence ID" value="MUP07795.1"/>
    <property type="molecule type" value="Genomic_DNA"/>
</dbReference>
<dbReference type="Gene3D" id="3.40.50.150">
    <property type="entry name" value="Vaccinia Virus protein VP39"/>
    <property type="match status" value="1"/>
</dbReference>
<proteinExistence type="predicted"/>
<name>A0ABD6GEP8_AGRVI</name>
<dbReference type="Proteomes" id="UP000175993">
    <property type="component" value="Unassembled WGS sequence"/>
</dbReference>
<dbReference type="RefSeq" id="WP_070164230.1">
    <property type="nucleotide sequence ID" value="NZ_CP118259.1"/>
</dbReference>
<gene>
    <name evidence="1" type="ORF">BBI04_023700</name>
</gene>
<dbReference type="SUPFAM" id="SSF53335">
    <property type="entry name" value="S-adenosyl-L-methionine-dependent methyltransferases"/>
    <property type="match status" value="1"/>
</dbReference>
<keyword evidence="1" id="KW-0489">Methyltransferase</keyword>
<dbReference type="GO" id="GO:0032259">
    <property type="term" value="P:methylation"/>
    <property type="evidence" value="ECO:0007669"/>
    <property type="project" value="UniProtKB-KW"/>
</dbReference>
<comment type="caution">
    <text evidence="1">The sequence shown here is derived from an EMBL/GenBank/DDBJ whole genome shotgun (WGS) entry which is preliminary data.</text>
</comment>
<protein>
    <submittedName>
        <fullName evidence="1">Class I SAM-dependent methyltransferase</fullName>
    </submittedName>
</protein>